<keyword evidence="7" id="KW-0456">Lyase</keyword>
<gene>
    <name evidence="3 7" type="primary">purE</name>
    <name evidence="7" type="ORF">EGC82_07085</name>
</gene>
<evidence type="ECO:0000256" key="4">
    <source>
        <dbReference type="PIRNR" id="PIRNR001338"/>
    </source>
</evidence>
<dbReference type="InterPro" id="IPR000031">
    <property type="entry name" value="PurE_dom"/>
</dbReference>
<dbReference type="PANTHER" id="PTHR23046:SF2">
    <property type="entry name" value="PHOSPHORIBOSYLAMINOIMIDAZOLE CARBOXYLASE"/>
    <property type="match status" value="1"/>
</dbReference>
<dbReference type="GeneID" id="41836440"/>
<dbReference type="PANTHER" id="PTHR23046">
    <property type="entry name" value="PHOSPHORIBOSYLAMINOIMIDAZOLE CARBOXYLASE CATALYTIC SUBUNIT"/>
    <property type="match status" value="1"/>
</dbReference>
<dbReference type="RefSeq" id="WP_011636550.1">
    <property type="nucleotide sequence ID" value="NZ_CBCSKC010000001.1"/>
</dbReference>
<comment type="similarity">
    <text evidence="3">Belongs to the AIR carboxylase family. Class I subfamily.</text>
</comment>
<dbReference type="GO" id="GO:0006189">
    <property type="term" value="P:'de novo' IMP biosynthetic process"/>
    <property type="evidence" value="ECO:0007669"/>
    <property type="project" value="UniProtKB-UniRule"/>
</dbReference>
<dbReference type="GO" id="GO:0016829">
    <property type="term" value="F:lyase activity"/>
    <property type="evidence" value="ECO:0007669"/>
    <property type="project" value="UniProtKB-KW"/>
</dbReference>
<comment type="pathway">
    <text evidence="3 4">Purine metabolism; IMP biosynthesis via de novo pathway; 5-amino-1-(5-phospho-D-ribosyl)imidazole-4-carboxylate from 5-amino-1-(5-phospho-D-ribosyl)imidazole (N5-CAIR route): step 2/2.</text>
</comment>
<evidence type="ECO:0000256" key="3">
    <source>
        <dbReference type="HAMAP-Rule" id="MF_01929"/>
    </source>
</evidence>
<comment type="catalytic activity">
    <reaction evidence="3 4">
        <text>5-carboxyamino-1-(5-phospho-D-ribosyl)imidazole + H(+) = 5-amino-1-(5-phospho-D-ribosyl)imidazole-4-carboxylate</text>
        <dbReference type="Rhea" id="RHEA:13193"/>
        <dbReference type="ChEBI" id="CHEBI:15378"/>
        <dbReference type="ChEBI" id="CHEBI:58730"/>
        <dbReference type="ChEBI" id="CHEBI:77657"/>
        <dbReference type="EC" id="5.4.99.18"/>
    </reaction>
</comment>
<dbReference type="UniPathway" id="UPA00074">
    <property type="reaction ID" value="UER00943"/>
</dbReference>
<sequence length="163" mass="17010">MQALVAVVMGSKSDWPTMEAAAEIMDKLQVPYHVEVVSAHRTPDKLMEFASSAADKGYKVIIGGAGGAAHLPGMIASKTRLPVLGVPVQSKALSGMDSLLSIVQMPKGIAVGTLAIGTAGAFNAGLLASQILAITDAALAERLEAFRDEQTRSILDNPDPRED</sequence>
<dbReference type="InterPro" id="IPR024694">
    <property type="entry name" value="PurE_prokaryotes"/>
</dbReference>
<evidence type="ECO:0000256" key="5">
    <source>
        <dbReference type="PIRSR" id="PIRSR001338-1"/>
    </source>
</evidence>
<evidence type="ECO:0000256" key="2">
    <source>
        <dbReference type="ARBA" id="ARBA00023235"/>
    </source>
</evidence>
<dbReference type="AlphaFoldDB" id="A0A3G8LSL7"/>
<keyword evidence="2 3" id="KW-0413">Isomerase</keyword>
<dbReference type="SUPFAM" id="SSF52255">
    <property type="entry name" value="N5-CAIR mutase (phosphoribosylaminoimidazole carboxylase, PurE)"/>
    <property type="match status" value="1"/>
</dbReference>
<evidence type="ECO:0000259" key="6">
    <source>
        <dbReference type="SMART" id="SM01001"/>
    </source>
</evidence>
<dbReference type="EMBL" id="CP034015">
    <property type="protein sequence ID" value="AZG72559.1"/>
    <property type="molecule type" value="Genomic_DNA"/>
</dbReference>
<evidence type="ECO:0000313" key="8">
    <source>
        <dbReference type="Proteomes" id="UP000278035"/>
    </source>
</evidence>
<feature type="binding site" evidence="3 5">
    <location>
        <position position="11"/>
    </location>
    <ligand>
        <name>substrate</name>
    </ligand>
</feature>
<feature type="binding site" evidence="3 5">
    <location>
        <position position="41"/>
    </location>
    <ligand>
        <name>substrate</name>
    </ligand>
</feature>
<dbReference type="Gene3D" id="3.40.50.1970">
    <property type="match status" value="1"/>
</dbReference>
<feature type="binding site" evidence="3 5">
    <location>
        <position position="14"/>
    </location>
    <ligand>
        <name>substrate</name>
    </ligand>
</feature>
<dbReference type="Pfam" id="PF00731">
    <property type="entry name" value="AIRC"/>
    <property type="match status" value="1"/>
</dbReference>
<dbReference type="GO" id="GO:0034023">
    <property type="term" value="F:5-(carboxyamino)imidazole ribonucleotide mutase activity"/>
    <property type="evidence" value="ECO:0007669"/>
    <property type="project" value="UniProtKB-UniRule"/>
</dbReference>
<evidence type="ECO:0000313" key="7">
    <source>
        <dbReference type="EMBL" id="AZG72559.1"/>
    </source>
</evidence>
<dbReference type="FunFam" id="3.40.50.1970:FF:000004">
    <property type="entry name" value="N5-carboxyaminoimidazole ribonucleotide mutase"/>
    <property type="match status" value="1"/>
</dbReference>
<dbReference type="NCBIfam" id="TIGR01162">
    <property type="entry name" value="purE"/>
    <property type="match status" value="1"/>
</dbReference>
<keyword evidence="8" id="KW-1185">Reference proteome</keyword>
<evidence type="ECO:0000256" key="1">
    <source>
        <dbReference type="ARBA" id="ARBA00022755"/>
    </source>
</evidence>
<dbReference type="OrthoDB" id="9791908at2"/>
<keyword evidence="1 3" id="KW-0658">Purine biosynthesis</keyword>
<feature type="domain" description="PurE" evidence="6">
    <location>
        <begin position="3"/>
        <end position="154"/>
    </location>
</feature>
<reference evidence="8" key="1">
    <citation type="submission" date="2018-11" db="EMBL/GenBank/DDBJ databases">
        <title>Shewanella sp. M2.</title>
        <authorList>
            <person name="Hwang Y.J."/>
            <person name="Hwang C.Y."/>
        </authorList>
    </citation>
    <scope>NUCLEOTIDE SEQUENCE [LARGE SCALE GENOMIC DNA]</scope>
    <source>
        <strain evidence="8">LMG 19866</strain>
    </source>
</reference>
<dbReference type="HAMAP" id="MF_01929">
    <property type="entry name" value="PurE_classI"/>
    <property type="match status" value="1"/>
</dbReference>
<proteinExistence type="inferred from homology"/>
<dbReference type="PIRSF" id="PIRSF001338">
    <property type="entry name" value="AIR_carboxylase"/>
    <property type="match status" value="1"/>
</dbReference>
<protein>
    <recommendedName>
        <fullName evidence="3 4">N5-carboxyaminoimidazole ribonucleotide mutase</fullName>
        <shortName evidence="3 4">N5-CAIR mutase</shortName>
        <ecNumber evidence="3 4">5.4.99.18</ecNumber>
    </recommendedName>
    <alternativeName>
        <fullName evidence="3">5-(carboxyamino)imidazole ribonucleotide mutase</fullName>
    </alternativeName>
</protein>
<dbReference type="KEGG" id="slj:EGC82_07085"/>
<comment type="function">
    <text evidence="3 4">Catalyzes the conversion of N5-carboxyaminoimidazole ribonucleotide (N5-CAIR) to 4-carboxy-5-aminoimidazole ribonucleotide (CAIR).</text>
</comment>
<dbReference type="Proteomes" id="UP000278035">
    <property type="component" value="Chromosome"/>
</dbReference>
<dbReference type="EC" id="5.4.99.18" evidence="3 4"/>
<dbReference type="SMART" id="SM01001">
    <property type="entry name" value="AIRC"/>
    <property type="match status" value="1"/>
</dbReference>
<organism evidence="7 8">
    <name type="scientific">Shewanella livingstonensis</name>
    <dbReference type="NCBI Taxonomy" id="150120"/>
    <lineage>
        <taxon>Bacteria</taxon>
        <taxon>Pseudomonadati</taxon>
        <taxon>Pseudomonadota</taxon>
        <taxon>Gammaproteobacteria</taxon>
        <taxon>Alteromonadales</taxon>
        <taxon>Shewanellaceae</taxon>
        <taxon>Shewanella</taxon>
    </lineage>
</organism>
<accession>A0A3G8LSL7</accession>
<dbReference type="InterPro" id="IPR033747">
    <property type="entry name" value="PurE_ClassI"/>
</dbReference>
<name>A0A3G8LSL7_9GAMM</name>